<dbReference type="AlphaFoldDB" id="A0A812QC32"/>
<feature type="compositionally biased region" description="Polar residues" evidence="1">
    <location>
        <begin position="256"/>
        <end position="269"/>
    </location>
</feature>
<dbReference type="EMBL" id="CAJNDS010002208">
    <property type="protein sequence ID" value="CAE7373582.1"/>
    <property type="molecule type" value="Genomic_DNA"/>
</dbReference>
<comment type="caution">
    <text evidence="2">The sequence shown here is derived from an EMBL/GenBank/DDBJ whole genome shotgun (WGS) entry which is preliminary data.</text>
</comment>
<sequence length="275" mass="29309">MEQRILLRLAAAPAAVQWHEVDLNGNLMDALREFQRATWAVAVHEGPACGGTTTFGEQAAPAGEREALFQLLRHAHHAGVRRLTIYCDCKAVIVRHGRVCGGHVQGTVEAMWRSIKGLTPDAATMGLATRRRAFNGCSGQGTQSEGGRQGFGAPGGGPCWRRGGLAASCCSGRLEPQDGRKADGGNQGFAFQMVRAHGGGVLCSRGRTFPAGATRTGWRAASIKDGLGRRFSFILMVAFNQISDFRPTHWCDPVATQNGDPLQSSSITSPAPEDN</sequence>
<keyword evidence="3" id="KW-1185">Reference proteome</keyword>
<feature type="region of interest" description="Disordered" evidence="1">
    <location>
        <begin position="256"/>
        <end position="275"/>
    </location>
</feature>
<reference evidence="2" key="1">
    <citation type="submission" date="2021-02" db="EMBL/GenBank/DDBJ databases">
        <authorList>
            <person name="Dougan E. K."/>
            <person name="Rhodes N."/>
            <person name="Thang M."/>
            <person name="Chan C."/>
        </authorList>
    </citation>
    <scope>NUCLEOTIDE SEQUENCE</scope>
</reference>
<evidence type="ECO:0000256" key="1">
    <source>
        <dbReference type="SAM" id="MobiDB-lite"/>
    </source>
</evidence>
<accession>A0A812QC32</accession>
<evidence type="ECO:0000313" key="3">
    <source>
        <dbReference type="Proteomes" id="UP000604046"/>
    </source>
</evidence>
<protein>
    <submittedName>
        <fullName evidence="2">Uncharacterized protein</fullName>
    </submittedName>
</protein>
<organism evidence="2 3">
    <name type="scientific">Symbiodinium natans</name>
    <dbReference type="NCBI Taxonomy" id="878477"/>
    <lineage>
        <taxon>Eukaryota</taxon>
        <taxon>Sar</taxon>
        <taxon>Alveolata</taxon>
        <taxon>Dinophyceae</taxon>
        <taxon>Suessiales</taxon>
        <taxon>Symbiodiniaceae</taxon>
        <taxon>Symbiodinium</taxon>
    </lineage>
</organism>
<evidence type="ECO:0000313" key="2">
    <source>
        <dbReference type="EMBL" id="CAE7373582.1"/>
    </source>
</evidence>
<dbReference type="Proteomes" id="UP000604046">
    <property type="component" value="Unassembled WGS sequence"/>
</dbReference>
<gene>
    <name evidence="2" type="ORF">SNAT2548_LOCUS20412</name>
</gene>
<proteinExistence type="predicted"/>
<name>A0A812QC32_9DINO</name>